<dbReference type="AlphaFoldDB" id="A0A318P749"/>
<reference evidence="1 2" key="1">
    <citation type="submission" date="2017-11" db="EMBL/GenBank/DDBJ databases">
        <title>Genome sequence of the oocydin A producing rhizobacterium Serratia plymuthica 4Rx5.</title>
        <authorList>
            <person name="Matilla M.A."/>
            <person name="Udaondo Z."/>
            <person name="Salmond G.P.C."/>
        </authorList>
    </citation>
    <scope>NUCLEOTIDE SEQUENCE [LARGE SCALE GENOMIC DNA]</scope>
    <source>
        <strain evidence="1 2">4Rx5</strain>
    </source>
</reference>
<evidence type="ECO:0000313" key="1">
    <source>
        <dbReference type="EMBL" id="PYD37913.1"/>
    </source>
</evidence>
<protein>
    <submittedName>
        <fullName evidence="1">Uncharacterized protein</fullName>
    </submittedName>
</protein>
<evidence type="ECO:0000313" key="2">
    <source>
        <dbReference type="Proteomes" id="UP000248196"/>
    </source>
</evidence>
<name>A0A318P749_SERPL</name>
<proteinExistence type="predicted"/>
<gene>
    <name evidence="1" type="ORF">CT690_17805</name>
</gene>
<dbReference type="Proteomes" id="UP000248196">
    <property type="component" value="Unassembled WGS sequence"/>
</dbReference>
<organism evidence="1 2">
    <name type="scientific">Serratia plymuthica</name>
    <dbReference type="NCBI Taxonomy" id="82996"/>
    <lineage>
        <taxon>Bacteria</taxon>
        <taxon>Pseudomonadati</taxon>
        <taxon>Pseudomonadota</taxon>
        <taxon>Gammaproteobacteria</taxon>
        <taxon>Enterobacterales</taxon>
        <taxon>Yersiniaceae</taxon>
        <taxon>Serratia</taxon>
    </lineage>
</organism>
<comment type="caution">
    <text evidence="1">The sequence shown here is derived from an EMBL/GenBank/DDBJ whole genome shotgun (WGS) entry which is preliminary data.</text>
</comment>
<sequence>MIGFEAAAFINPDLDKVKGIFSEVSHTVERPLDEFDRSHSKSISKRQVRLAVEKTDSIIDEVHAQVLSGAEMASTLRNGNEDELQKLELKEGSEHLLEALLSALTTGNNHLAYSFFKAEADPAWGPHIPHLHYIKRKSMQAFGEYKQITEELYHLVTLHLTQSDDNFSIDMAAMSESIESDTIHHPDWVKDGDDFVAWIQSMNKEV</sequence>
<dbReference type="EMBL" id="PESE01000005">
    <property type="protein sequence ID" value="PYD37913.1"/>
    <property type="molecule type" value="Genomic_DNA"/>
</dbReference>
<accession>A0A318P749</accession>